<proteinExistence type="predicted"/>
<protein>
    <submittedName>
        <fullName evidence="1">Uncharacterized protein</fullName>
    </submittedName>
</protein>
<reference evidence="1" key="1">
    <citation type="journal article" date="2020" name="Nature">
        <title>Giant virus diversity and host interactions through global metagenomics.</title>
        <authorList>
            <person name="Schulz F."/>
            <person name="Roux S."/>
            <person name="Paez-Espino D."/>
            <person name="Jungbluth S."/>
            <person name="Walsh D.A."/>
            <person name="Denef V.J."/>
            <person name="McMahon K.D."/>
            <person name="Konstantinidis K.T."/>
            <person name="Eloe-Fadrosh E.A."/>
            <person name="Kyrpides N.C."/>
            <person name="Woyke T."/>
        </authorList>
    </citation>
    <scope>NUCLEOTIDE SEQUENCE</scope>
    <source>
        <strain evidence="1">GVMAG-M-3300025778-1</strain>
    </source>
</reference>
<accession>A0A6C0J5W4</accession>
<dbReference type="EMBL" id="MN740320">
    <property type="protein sequence ID" value="QHU00007.1"/>
    <property type="molecule type" value="Genomic_DNA"/>
</dbReference>
<organism evidence="1">
    <name type="scientific">viral metagenome</name>
    <dbReference type="NCBI Taxonomy" id="1070528"/>
    <lineage>
        <taxon>unclassified sequences</taxon>
        <taxon>metagenomes</taxon>
        <taxon>organismal metagenomes</taxon>
    </lineage>
</organism>
<dbReference type="AlphaFoldDB" id="A0A6C0J5W4"/>
<name>A0A6C0J5W4_9ZZZZ</name>
<evidence type="ECO:0000313" key="1">
    <source>
        <dbReference type="EMBL" id="QHU00007.1"/>
    </source>
</evidence>
<sequence length="96" mass="11779">MDQRVRLEQQVSPVRLKIRVLRVRRDLRELSQAQQEQRVRKIRDRLDRRVKLEVQEQQEQLLLRVRWEFPVLLDQRDSLQAQPVRLDCVDTQVQQV</sequence>